<dbReference type="Gene3D" id="3.10.20.370">
    <property type="match status" value="1"/>
</dbReference>
<evidence type="ECO:0000259" key="2">
    <source>
        <dbReference type="Pfam" id="PF17919"/>
    </source>
</evidence>
<dbReference type="FunFam" id="3.10.20.370:FF:000001">
    <property type="entry name" value="Retrovirus-related Pol polyprotein from transposon 17.6-like protein"/>
    <property type="match status" value="1"/>
</dbReference>
<comment type="caution">
    <text evidence="3">The sequence shown here is derived from an EMBL/GenBank/DDBJ whole genome shotgun (WGS) entry which is preliminary data.</text>
</comment>
<dbReference type="PANTHER" id="PTHR37984:SF5">
    <property type="entry name" value="PROTEIN NYNRIN-LIKE"/>
    <property type="match status" value="1"/>
</dbReference>
<protein>
    <submittedName>
        <fullName evidence="3">Retrovirus-related Pol polyprotein from transposon 297</fullName>
    </submittedName>
</protein>
<dbReference type="EMBL" id="BMAT01008276">
    <property type="protein sequence ID" value="GFR81487.1"/>
    <property type="molecule type" value="Genomic_DNA"/>
</dbReference>
<name>A0AAV4G700_9GAST</name>
<gene>
    <name evidence="3" type="ORF">ElyMa_004070700</name>
</gene>
<keyword evidence="4" id="KW-1185">Reference proteome</keyword>
<reference evidence="3 4" key="1">
    <citation type="journal article" date="2021" name="Elife">
        <title>Chloroplast acquisition without the gene transfer in kleptoplastic sea slugs, Plakobranchus ocellatus.</title>
        <authorList>
            <person name="Maeda T."/>
            <person name="Takahashi S."/>
            <person name="Yoshida T."/>
            <person name="Shimamura S."/>
            <person name="Takaki Y."/>
            <person name="Nagai Y."/>
            <person name="Toyoda A."/>
            <person name="Suzuki Y."/>
            <person name="Arimoto A."/>
            <person name="Ishii H."/>
            <person name="Satoh N."/>
            <person name="Nishiyama T."/>
            <person name="Hasebe M."/>
            <person name="Maruyama T."/>
            <person name="Minagawa J."/>
            <person name="Obokata J."/>
            <person name="Shigenobu S."/>
        </authorList>
    </citation>
    <scope>NUCLEOTIDE SEQUENCE [LARGE SCALE GENOMIC DNA]</scope>
</reference>
<dbReference type="InterPro" id="IPR043502">
    <property type="entry name" value="DNA/RNA_pol_sf"/>
</dbReference>
<dbReference type="CDD" id="cd09274">
    <property type="entry name" value="RNase_HI_RT_Ty3"/>
    <property type="match status" value="1"/>
</dbReference>
<dbReference type="AlphaFoldDB" id="A0AAV4G700"/>
<dbReference type="SUPFAM" id="SSF56672">
    <property type="entry name" value="DNA/RNA polymerases"/>
    <property type="match status" value="1"/>
</dbReference>
<evidence type="ECO:0000313" key="4">
    <source>
        <dbReference type="Proteomes" id="UP000762676"/>
    </source>
</evidence>
<evidence type="ECO:0000256" key="1">
    <source>
        <dbReference type="ARBA" id="ARBA00023268"/>
    </source>
</evidence>
<sequence length="128" mass="14635">MRKGQTNTVNLKYSQENAYNSLKFAVTSKPVLQLPDIDKMFILRTDTSGRGLGAALMQESGGILFPVTYARKKLTDRERKYSVIEREALAIVWEVKKFSLYLYGTKFTLQMDHGPLQFLKAAKLRVLE</sequence>
<organism evidence="3 4">
    <name type="scientific">Elysia marginata</name>
    <dbReference type="NCBI Taxonomy" id="1093978"/>
    <lineage>
        <taxon>Eukaryota</taxon>
        <taxon>Metazoa</taxon>
        <taxon>Spiralia</taxon>
        <taxon>Lophotrochozoa</taxon>
        <taxon>Mollusca</taxon>
        <taxon>Gastropoda</taxon>
        <taxon>Heterobranchia</taxon>
        <taxon>Euthyneura</taxon>
        <taxon>Panpulmonata</taxon>
        <taxon>Sacoglossa</taxon>
        <taxon>Placobranchoidea</taxon>
        <taxon>Plakobranchidae</taxon>
        <taxon>Elysia</taxon>
    </lineage>
</organism>
<dbReference type="Proteomes" id="UP000762676">
    <property type="component" value="Unassembled WGS sequence"/>
</dbReference>
<dbReference type="Pfam" id="PF17919">
    <property type="entry name" value="RT_RNaseH_2"/>
    <property type="match status" value="1"/>
</dbReference>
<feature type="domain" description="Reverse transcriptase/retrotransposon-derived protein RNase H-like" evidence="2">
    <location>
        <begin position="14"/>
        <end position="109"/>
    </location>
</feature>
<dbReference type="InterPro" id="IPR041577">
    <property type="entry name" value="RT_RNaseH_2"/>
</dbReference>
<dbReference type="GO" id="GO:0003824">
    <property type="term" value="F:catalytic activity"/>
    <property type="evidence" value="ECO:0007669"/>
    <property type="project" value="UniProtKB-KW"/>
</dbReference>
<dbReference type="InterPro" id="IPR050951">
    <property type="entry name" value="Retrovirus_Pol_polyprotein"/>
</dbReference>
<accession>A0AAV4G700</accession>
<keyword evidence="1" id="KW-0511">Multifunctional enzyme</keyword>
<proteinExistence type="predicted"/>
<dbReference type="PANTHER" id="PTHR37984">
    <property type="entry name" value="PROTEIN CBG26694"/>
    <property type="match status" value="1"/>
</dbReference>
<evidence type="ECO:0000313" key="3">
    <source>
        <dbReference type="EMBL" id="GFR81487.1"/>
    </source>
</evidence>